<sequence length="382" mass="44334">MLSELERRFYLYLIGGDYERLFYSFVGSSETDSNGNDQQELVRVRLDVEVSESERRRNFQSWCPDPQYRKMLDWMLTSRINARLQNKGDLLQVCPEVVDVLPIIRDIGCAQDFNDELINHVAEVEWLSRKVRAFIDNPLHQALLGLSSSASFEQHLEEMGYPMFIWCIAKMIGEEINEHIHPSLKFTLSKIRYYGRIVGGTIVYLALQESYDEIDKWKTYLLAGLSILPLGILISLASFEIRELINQQQNALDEQTETEFRHQILNHYNLPGDSLRALIQQEELLKPHLSHAIRFSNFDPLKFITQGSNQATGRPNLFEKARAYAFYRQLYGTGRMKGHETLILLNSFGFSMDVLHQLNRMDLVSFTSHVELYAKYFASNNS</sequence>
<name>A0A8J2U4Z1_9GAMM</name>
<keyword evidence="2" id="KW-1185">Reference proteome</keyword>
<dbReference type="EMBL" id="BMDX01000007">
    <property type="protein sequence ID" value="GGA76696.1"/>
    <property type="molecule type" value="Genomic_DNA"/>
</dbReference>
<reference evidence="2" key="1">
    <citation type="journal article" date="2019" name="Int. J. Syst. Evol. Microbiol.">
        <title>The Global Catalogue of Microorganisms (GCM) 10K type strain sequencing project: providing services to taxonomists for standard genome sequencing and annotation.</title>
        <authorList>
            <consortium name="The Broad Institute Genomics Platform"/>
            <consortium name="The Broad Institute Genome Sequencing Center for Infectious Disease"/>
            <person name="Wu L."/>
            <person name="Ma J."/>
        </authorList>
    </citation>
    <scope>NUCLEOTIDE SEQUENCE [LARGE SCALE GENOMIC DNA]</scope>
    <source>
        <strain evidence="2">CGMCC 1.10130</strain>
    </source>
</reference>
<dbReference type="Proteomes" id="UP000619743">
    <property type="component" value="Unassembled WGS sequence"/>
</dbReference>
<comment type="caution">
    <text evidence="1">The sequence shown here is derived from an EMBL/GenBank/DDBJ whole genome shotgun (WGS) entry which is preliminary data.</text>
</comment>
<proteinExistence type="predicted"/>
<dbReference type="AlphaFoldDB" id="A0A8J2U4Z1"/>
<evidence type="ECO:0000313" key="2">
    <source>
        <dbReference type="Proteomes" id="UP000619743"/>
    </source>
</evidence>
<accession>A0A8J2U4Z1</accession>
<gene>
    <name evidence="1" type="ORF">GCM10011369_18250</name>
</gene>
<protein>
    <submittedName>
        <fullName evidence="1">Uncharacterized protein</fullName>
    </submittedName>
</protein>
<evidence type="ECO:0000313" key="1">
    <source>
        <dbReference type="EMBL" id="GGA76696.1"/>
    </source>
</evidence>
<organism evidence="1 2">
    <name type="scientific">Neiella marina</name>
    <dbReference type="NCBI Taxonomy" id="508461"/>
    <lineage>
        <taxon>Bacteria</taxon>
        <taxon>Pseudomonadati</taxon>
        <taxon>Pseudomonadota</taxon>
        <taxon>Gammaproteobacteria</taxon>
        <taxon>Alteromonadales</taxon>
        <taxon>Echinimonadaceae</taxon>
        <taxon>Neiella</taxon>
    </lineage>
</organism>